<feature type="compositionally biased region" description="Polar residues" evidence="1">
    <location>
        <begin position="158"/>
        <end position="170"/>
    </location>
</feature>
<dbReference type="EMBL" id="JAPTMU010000016">
    <property type="protein sequence ID" value="KAJ4929770.1"/>
    <property type="molecule type" value="Genomic_DNA"/>
</dbReference>
<dbReference type="Proteomes" id="UP001219934">
    <property type="component" value="Unassembled WGS sequence"/>
</dbReference>
<evidence type="ECO:0000313" key="3">
    <source>
        <dbReference type="Proteomes" id="UP001219934"/>
    </source>
</evidence>
<proteinExistence type="predicted"/>
<dbReference type="AlphaFoldDB" id="A0AAD6AT98"/>
<feature type="region of interest" description="Disordered" evidence="1">
    <location>
        <begin position="92"/>
        <end position="194"/>
    </location>
</feature>
<evidence type="ECO:0000256" key="1">
    <source>
        <dbReference type="SAM" id="MobiDB-lite"/>
    </source>
</evidence>
<protein>
    <submittedName>
        <fullName evidence="2">Uncharacterized protein</fullName>
    </submittedName>
</protein>
<name>A0AAD6AT98_9TELE</name>
<sequence length="194" mass="20790">RQGHIHTSSRLPPVRPWPAGPLCHSLRFHNIRNPIITCGRCRRNAVIKAKSKLALKRPDLRSGNALRAFQDNPAQMFLSEGRGLTSVRLGIHLSPSGKGRGEDEGKSHLLSPPRAGHFKASGRADDSEFYEQSPSISSNSPPPSTPIDTQAPEPLPQRLSQPAEESTQVGRGQPIPQVGTAPRLAPSESAGSGG</sequence>
<feature type="non-terminal residue" evidence="2">
    <location>
        <position position="194"/>
    </location>
</feature>
<feature type="non-terminal residue" evidence="2">
    <location>
        <position position="1"/>
    </location>
</feature>
<organism evidence="2 3">
    <name type="scientific">Pogonophryne albipinna</name>
    <dbReference type="NCBI Taxonomy" id="1090488"/>
    <lineage>
        <taxon>Eukaryota</taxon>
        <taxon>Metazoa</taxon>
        <taxon>Chordata</taxon>
        <taxon>Craniata</taxon>
        <taxon>Vertebrata</taxon>
        <taxon>Euteleostomi</taxon>
        <taxon>Actinopterygii</taxon>
        <taxon>Neopterygii</taxon>
        <taxon>Teleostei</taxon>
        <taxon>Neoteleostei</taxon>
        <taxon>Acanthomorphata</taxon>
        <taxon>Eupercaria</taxon>
        <taxon>Perciformes</taxon>
        <taxon>Notothenioidei</taxon>
        <taxon>Pogonophryne</taxon>
    </lineage>
</organism>
<keyword evidence="3" id="KW-1185">Reference proteome</keyword>
<evidence type="ECO:0000313" key="2">
    <source>
        <dbReference type="EMBL" id="KAJ4929770.1"/>
    </source>
</evidence>
<gene>
    <name evidence="2" type="ORF">JOQ06_018791</name>
</gene>
<reference evidence="2" key="1">
    <citation type="submission" date="2022-11" db="EMBL/GenBank/DDBJ databases">
        <title>Chromosome-level genome of Pogonophryne albipinna.</title>
        <authorList>
            <person name="Jo E."/>
        </authorList>
    </citation>
    <scope>NUCLEOTIDE SEQUENCE</scope>
    <source>
        <strain evidence="2">SGF0006</strain>
        <tissue evidence="2">Muscle</tissue>
    </source>
</reference>
<comment type="caution">
    <text evidence="2">The sequence shown here is derived from an EMBL/GenBank/DDBJ whole genome shotgun (WGS) entry which is preliminary data.</text>
</comment>
<accession>A0AAD6AT98</accession>